<sequence>MQLLRTQTAFLLLISLICFSCKQEAPDATENHLGEIHFQPSGKDEAQPHFQRGLLLLHSFEYDDAKKAFLEAQAADPDMAMAFWGEAMTYNHPLWRRQKLEDGRAALQKLAETPEARQAKTGSELEADLMAAADILYGEGEKVVRDSAYAGRMEELHRKYPGNHEVAAFYALSLLGAVPVGRDYEVYGQGAQIAKGILEENPNHPGALHYMIHAYDDPEHAAMAIKAANSYSKVAPDAAHALHMPSHIYVAMGMWDEVVSANIASYGASVKRMERLGLDNDARSYHAFSWLMYGHLQKDQLEAAGDILRKMVQYTEELPSVSARSYLISMKGNYLVESGDWKGAFKDIQVDVSDLSIVDQGIQQVVEGMKAFRQQDKEKLEGLIRELEDKRQAASLQISDRGTPLCSAAPTGNYKANQLDIDQVRVMELQLRSLYARLLEKPEMAEQLIAEAADLEATLDYSYGPPVIVMPSFELYGEWLLEQERPEEAIAQFDRSLDRGPRRVRALRGKLLAAKQLSDEKTVNEIKTILEEITNGTDETYL</sequence>
<dbReference type="OrthoDB" id="9778494at2"/>
<dbReference type="InterPro" id="IPR011990">
    <property type="entry name" value="TPR-like_helical_dom_sf"/>
</dbReference>
<dbReference type="PANTHER" id="PTHR45588:SF1">
    <property type="entry name" value="WW DOMAIN-CONTAINING PROTEIN"/>
    <property type="match status" value="1"/>
</dbReference>
<organism evidence="2 3">
    <name type="scientific">Flavilitoribacter nigricans (strain ATCC 23147 / DSM 23189 / NBRC 102662 / NCIMB 1420 / SS-2)</name>
    <name type="common">Lewinella nigricans</name>
    <dbReference type="NCBI Taxonomy" id="1122177"/>
    <lineage>
        <taxon>Bacteria</taxon>
        <taxon>Pseudomonadati</taxon>
        <taxon>Bacteroidota</taxon>
        <taxon>Saprospiria</taxon>
        <taxon>Saprospirales</taxon>
        <taxon>Lewinellaceae</taxon>
        <taxon>Flavilitoribacter</taxon>
    </lineage>
</organism>
<name>A0A2D0NIL9_FLAN2</name>
<dbReference type="RefSeq" id="WP_099148490.1">
    <property type="nucleotide sequence ID" value="NZ_PDUD01000002.1"/>
</dbReference>
<protein>
    <recommendedName>
        <fullName evidence="4">Tetratricopeptide repeat protein</fullName>
    </recommendedName>
</protein>
<reference evidence="2 3" key="1">
    <citation type="submission" date="2017-10" db="EMBL/GenBank/DDBJ databases">
        <title>The draft genome sequence of Lewinella nigricans NBRC 102662.</title>
        <authorList>
            <person name="Wang K."/>
        </authorList>
    </citation>
    <scope>NUCLEOTIDE SEQUENCE [LARGE SCALE GENOMIC DNA]</scope>
    <source>
        <strain evidence="2 3">NBRC 102662</strain>
    </source>
</reference>
<accession>A0A2D0NIL9</accession>
<comment type="caution">
    <text evidence="2">The sequence shown here is derived from an EMBL/GenBank/DDBJ whole genome shotgun (WGS) entry which is preliminary data.</text>
</comment>
<dbReference type="SUPFAM" id="SSF48452">
    <property type="entry name" value="TPR-like"/>
    <property type="match status" value="1"/>
</dbReference>
<dbReference type="AlphaFoldDB" id="A0A2D0NIL9"/>
<evidence type="ECO:0000313" key="3">
    <source>
        <dbReference type="Proteomes" id="UP000223913"/>
    </source>
</evidence>
<keyword evidence="3" id="KW-1185">Reference proteome</keyword>
<feature type="coiled-coil region" evidence="1">
    <location>
        <begin position="370"/>
        <end position="397"/>
    </location>
</feature>
<keyword evidence="1" id="KW-0175">Coiled coil</keyword>
<dbReference type="PANTHER" id="PTHR45588">
    <property type="entry name" value="TPR DOMAIN-CONTAINING PROTEIN"/>
    <property type="match status" value="1"/>
</dbReference>
<gene>
    <name evidence="2" type="ORF">CRP01_02910</name>
</gene>
<dbReference type="EMBL" id="PDUD01000002">
    <property type="protein sequence ID" value="PHN08288.1"/>
    <property type="molecule type" value="Genomic_DNA"/>
</dbReference>
<evidence type="ECO:0000313" key="2">
    <source>
        <dbReference type="EMBL" id="PHN08288.1"/>
    </source>
</evidence>
<evidence type="ECO:0008006" key="4">
    <source>
        <dbReference type="Google" id="ProtNLM"/>
    </source>
</evidence>
<proteinExistence type="predicted"/>
<dbReference type="Gene3D" id="1.25.40.10">
    <property type="entry name" value="Tetratricopeptide repeat domain"/>
    <property type="match status" value="2"/>
</dbReference>
<dbReference type="Proteomes" id="UP000223913">
    <property type="component" value="Unassembled WGS sequence"/>
</dbReference>
<evidence type="ECO:0000256" key="1">
    <source>
        <dbReference type="SAM" id="Coils"/>
    </source>
</evidence>